<dbReference type="InterPro" id="IPR002347">
    <property type="entry name" value="SDR_fam"/>
</dbReference>
<evidence type="ECO:0000256" key="1">
    <source>
        <dbReference type="ARBA" id="ARBA00006484"/>
    </source>
</evidence>
<comment type="similarity">
    <text evidence="1">Belongs to the short-chain dehydrogenases/reductases (SDR) family.</text>
</comment>
<gene>
    <name evidence="3" type="ORF">NE535_07595</name>
</gene>
<comment type="caution">
    <text evidence="3">The sequence shown here is derived from an EMBL/GenBank/DDBJ whole genome shotgun (WGS) entry which is preliminary data.</text>
</comment>
<dbReference type="SUPFAM" id="SSF51735">
    <property type="entry name" value="NAD(P)-binding Rossmann-fold domains"/>
    <property type="match status" value="1"/>
</dbReference>
<proteinExistence type="inferred from homology"/>
<dbReference type="EMBL" id="JAMTCD010000007">
    <property type="protein sequence ID" value="MCT7941661.1"/>
    <property type="molecule type" value="Genomic_DNA"/>
</dbReference>
<name>A0A9X2WLM3_9GAMM</name>
<dbReference type="InterPro" id="IPR036291">
    <property type="entry name" value="NAD(P)-bd_dom_sf"/>
</dbReference>
<dbReference type="Gene3D" id="3.40.50.720">
    <property type="entry name" value="NAD(P)-binding Rossmann-like Domain"/>
    <property type="match status" value="1"/>
</dbReference>
<dbReference type="PRINTS" id="PR00081">
    <property type="entry name" value="GDHRDH"/>
</dbReference>
<reference evidence="3" key="1">
    <citation type="journal article" date="2023" name="Int. J. Syst. Evol. Microbiol.">
        <title>&lt;i&gt;Shewanella septentrionalis&lt;/i&gt; sp. nov. and &lt;i&gt;Shewanella holmiensis&lt;/i&gt; sp. nov., isolated from Baltic Sea water and sediments.</title>
        <authorList>
            <person name="Martin-Rodriguez A.J."/>
            <person name="Thorell K."/>
            <person name="Joffre E."/>
            <person name="Jensie-Markopoulos S."/>
            <person name="Moore E.R.B."/>
            <person name="Sjoling A."/>
        </authorList>
    </citation>
    <scope>NUCLEOTIDE SEQUENCE</scope>
    <source>
        <strain evidence="3">SP1S2-7</strain>
    </source>
</reference>
<dbReference type="NCBIfam" id="NF006619">
    <property type="entry name" value="PRK09186.1"/>
    <property type="match status" value="1"/>
</dbReference>
<evidence type="ECO:0000256" key="2">
    <source>
        <dbReference type="ARBA" id="ARBA00023002"/>
    </source>
</evidence>
<evidence type="ECO:0000313" key="4">
    <source>
        <dbReference type="Proteomes" id="UP001155546"/>
    </source>
</evidence>
<dbReference type="PANTHER" id="PTHR42760:SF133">
    <property type="entry name" value="3-OXOACYL-[ACYL-CARRIER-PROTEIN] REDUCTASE"/>
    <property type="match status" value="1"/>
</dbReference>
<evidence type="ECO:0000313" key="3">
    <source>
        <dbReference type="EMBL" id="MCT7941661.1"/>
    </source>
</evidence>
<organism evidence="3 4">
    <name type="scientific">Shewanella holmiensis</name>
    <dbReference type="NCBI Taxonomy" id="2952222"/>
    <lineage>
        <taxon>Bacteria</taxon>
        <taxon>Pseudomonadati</taxon>
        <taxon>Pseudomonadota</taxon>
        <taxon>Gammaproteobacteria</taxon>
        <taxon>Alteromonadales</taxon>
        <taxon>Shewanellaceae</taxon>
        <taxon>Shewanella</taxon>
    </lineage>
</organism>
<dbReference type="PANTHER" id="PTHR42760">
    <property type="entry name" value="SHORT-CHAIN DEHYDROGENASES/REDUCTASES FAMILY MEMBER"/>
    <property type="match status" value="1"/>
</dbReference>
<dbReference type="AlphaFoldDB" id="A0A9X2WLM3"/>
<dbReference type="Pfam" id="PF13561">
    <property type="entry name" value="adh_short_C2"/>
    <property type="match status" value="1"/>
</dbReference>
<dbReference type="GO" id="GO:0016616">
    <property type="term" value="F:oxidoreductase activity, acting on the CH-OH group of donors, NAD or NADP as acceptor"/>
    <property type="evidence" value="ECO:0007669"/>
    <property type="project" value="TreeGrafter"/>
</dbReference>
<sequence length="248" mass="27225">MHSNNRFLVLGAGGLLGKTVVEALLANKAEVIATDINTDSLLAHFGLDNDQLSIEHLDVNNEVEVVSFFQNIEPIDGVVNCSYPRNKDYGKKLFDVSLASFNDNISLHLGAAFLIMQQSAALFLRQNAPLSIVNVSSIYGVVAPKFEIYEDTNMTMPVEYAAIKSAIVHLNKYFASYIHDSRFRVNSISPGGLFDAQPDAFLDKYKQLTMGAGMLNATDMTGSILFLLSEQSKYITGQNLIIDDGFSL</sequence>
<protein>
    <submittedName>
        <fullName evidence="3">Oxidoreductase</fullName>
    </submittedName>
</protein>
<accession>A0A9X2WLM3</accession>
<dbReference type="Proteomes" id="UP001155546">
    <property type="component" value="Unassembled WGS sequence"/>
</dbReference>
<keyword evidence="2" id="KW-0560">Oxidoreductase</keyword>
<keyword evidence="4" id="KW-1185">Reference proteome</keyword>
<dbReference type="RefSeq" id="WP_261298048.1">
    <property type="nucleotide sequence ID" value="NZ_JAMTCD010000007.1"/>
</dbReference>